<keyword evidence="2" id="KW-1185">Reference proteome</keyword>
<reference evidence="1" key="1">
    <citation type="submission" date="2021-12" db="EMBL/GenBank/DDBJ databases">
        <authorList>
            <person name="Zaccaron A."/>
            <person name="Stergiopoulos I."/>
        </authorList>
    </citation>
    <scope>NUCLEOTIDE SEQUENCE</scope>
    <source>
        <strain evidence="1">Race5_Kim</strain>
    </source>
</reference>
<protein>
    <submittedName>
        <fullName evidence="1">Uncharacterized protein</fullName>
    </submittedName>
</protein>
<proteinExistence type="predicted"/>
<dbReference type="AlphaFoldDB" id="A0A9Q8PED1"/>
<evidence type="ECO:0000313" key="2">
    <source>
        <dbReference type="Proteomes" id="UP000756132"/>
    </source>
</evidence>
<gene>
    <name evidence="1" type="ORF">CLAFUR5_11403</name>
</gene>
<dbReference type="Proteomes" id="UP000756132">
    <property type="component" value="Chromosome 8"/>
</dbReference>
<organism evidence="1 2">
    <name type="scientific">Passalora fulva</name>
    <name type="common">Tomato leaf mold</name>
    <name type="synonym">Cladosporium fulvum</name>
    <dbReference type="NCBI Taxonomy" id="5499"/>
    <lineage>
        <taxon>Eukaryota</taxon>
        <taxon>Fungi</taxon>
        <taxon>Dikarya</taxon>
        <taxon>Ascomycota</taxon>
        <taxon>Pezizomycotina</taxon>
        <taxon>Dothideomycetes</taxon>
        <taxon>Dothideomycetidae</taxon>
        <taxon>Mycosphaerellales</taxon>
        <taxon>Mycosphaerellaceae</taxon>
        <taxon>Fulvia</taxon>
    </lineage>
</organism>
<evidence type="ECO:0000313" key="1">
    <source>
        <dbReference type="EMBL" id="UJO21029.1"/>
    </source>
</evidence>
<dbReference type="GeneID" id="71991281"/>
<dbReference type="KEGG" id="ffu:CLAFUR5_11403"/>
<accession>A0A9Q8PED1</accession>
<dbReference type="RefSeq" id="XP_047765395.1">
    <property type="nucleotide sequence ID" value="XM_047910551.1"/>
</dbReference>
<sequence>MSSILNSLFSTVSSLQPFLTFPRPGSDEPDQSQVQQGGRHVVLVGPSEPFCQRIAEHLLPDHQVVQVLSSISAASEVLHRIQDDRSSPSPDDKLNATPRHVVLGKGFREQQMEKMREDLGGDDPRFSWYWTPTESGERPPLPRTLAEDELNVFAQKIAAHIAEVIDDVVAKGEEGSGQIYAL</sequence>
<dbReference type="EMBL" id="CP090170">
    <property type="protein sequence ID" value="UJO21029.1"/>
    <property type="molecule type" value="Genomic_DNA"/>
</dbReference>
<name>A0A9Q8PED1_PASFU</name>
<reference evidence="1" key="2">
    <citation type="journal article" date="2022" name="Microb. Genom.">
        <title>A chromosome-scale genome assembly of the tomato pathogen Cladosporium fulvum reveals a compartmentalized genome architecture and the presence of a dispensable chromosome.</title>
        <authorList>
            <person name="Zaccaron A.Z."/>
            <person name="Chen L.H."/>
            <person name="Samaras A."/>
            <person name="Stergiopoulos I."/>
        </authorList>
    </citation>
    <scope>NUCLEOTIDE SEQUENCE</scope>
    <source>
        <strain evidence="1">Race5_Kim</strain>
    </source>
</reference>